<evidence type="ECO:0000256" key="1">
    <source>
        <dbReference type="SAM" id="MobiDB-lite"/>
    </source>
</evidence>
<dbReference type="RefSeq" id="WP_177061845.1">
    <property type="nucleotide sequence ID" value="NZ_JACARY010000072.1"/>
</dbReference>
<dbReference type="InterPro" id="IPR046673">
    <property type="entry name" value="ToxA_N"/>
</dbReference>
<feature type="region of interest" description="Disordered" evidence="1">
    <location>
        <begin position="648"/>
        <end position="675"/>
    </location>
</feature>
<name>A0ABX2R6H1_9PSED</name>
<comment type="caution">
    <text evidence="3">The sequence shown here is derived from an EMBL/GenBank/DDBJ whole genome shotgun (WGS) entry which is preliminary data.</text>
</comment>
<evidence type="ECO:0000313" key="3">
    <source>
        <dbReference type="EMBL" id="NWD98360.1"/>
    </source>
</evidence>
<dbReference type="Pfam" id="PF20178">
    <property type="entry name" value="ToxA_N"/>
    <property type="match status" value="2"/>
</dbReference>
<proteinExistence type="predicted"/>
<accession>A0ABX2R6H1</accession>
<reference evidence="3 4" key="1">
    <citation type="submission" date="2020-04" db="EMBL/GenBank/DDBJ databases">
        <title>Molecular characterization of pseudomonads from Agaricus bisporus reveal novel blotch 2 pathogens in Western Europe.</title>
        <authorList>
            <person name="Taparia T."/>
            <person name="Krijger M."/>
            <person name="Haynes E."/>
            <person name="Elpinstone J.G."/>
            <person name="Noble R."/>
            <person name="Van Der Wolf J."/>
        </authorList>
    </citation>
    <scope>NUCLEOTIDE SEQUENCE [LARGE SCALE GENOMIC DNA]</scope>
    <source>
        <strain evidence="3 4">P7774</strain>
    </source>
</reference>
<protein>
    <recommendedName>
        <fullName evidence="2">Dermonecrotic toxin N-terminal domain-containing protein</fullName>
    </recommendedName>
</protein>
<feature type="domain" description="Dermonecrotic toxin N-terminal" evidence="2">
    <location>
        <begin position="43"/>
        <end position="146"/>
    </location>
</feature>
<sequence>MINDLIGNFGYSTPSSDSTAFWRSAPNQVRPAGAGGPGYASNSIKDTVHEHMVKDLNTGTLQPEVQQLVDAVLFPGKQGIPKVEVSHLRAKGVTAKDAIVIQRVLSESKKPNVVLFIPQQRAPSFQAFNSAAEVNTWLKKLTGDPAPLNWLTLDAHDGTSRSRRKREANQQEYPATVVEIVSTPAQVVDVTPPRIEAGKSNAAVPGDKIDQSAQTIVDLVDQMEEQYPTPQKVVSEQVRKDIKAFTKQFGPSEIDIDPDKVFIQHFSEDDTDYKKHGFNPKGYVIGDRKPTSPPKSLTQAIADNDPWLDDRVIGGQTVIFSGDPDNSIYDPAKKIDIDPGLLPSIARNRDMAQLYGTAQQKFWQENMGTMQALHEKNYMFRAGLDAANGLLSKDGLAMVVEAAEFETPGKSDTEHVERSMLEINNYRATDITVLKHKETGRIVVYMPGDGQSFFEFKDEAAMRQWVYDVAKSEEGRAELERHFTDYYLRDGPIRKGVSSTLKNIGANTKTYLPGVVGYGRPDSRIEGNMFENLTKLQSWDAISDGDEWIKSNRKILLSRISQIAGAVGVVIPPAVFLTAPIQIFIGAWQANNGHTEAERNAGLVEDGFAVGDVALSALPTKWVGKLLKPLAKRGSRLIKGLGNSKGRYSIGRRAPNTNGPHGVEGTYTPKPNGKEPIAVSAPVPKEKPVAYPGIKGTVPVEEISTQKGKLVKLGGTMDSLTEVDDGLLTFVDLNKKDSKVRLNIMAHGEEPGGLSLRTNTKTPAKVWYDGKAHTPQELLDTLKAKGINPSDYDNVRLLMCYSANGEQASFAAEFSRLIGKPVKGYEGTLSAYIAPETISELKTKAIKYTFNKVGGEDELLPLERRLVDRTSMQYVSGKFASKTFNVAKKNPHYNPIKAWTFTYRPVTFSPTP</sequence>
<dbReference type="EMBL" id="JACARY010000072">
    <property type="protein sequence ID" value="NWD98360.1"/>
    <property type="molecule type" value="Genomic_DNA"/>
</dbReference>
<organism evidence="3 4">
    <name type="scientific">Pseudomonas reactans</name>
    <dbReference type="NCBI Taxonomy" id="117680"/>
    <lineage>
        <taxon>Bacteria</taxon>
        <taxon>Pseudomonadati</taxon>
        <taxon>Pseudomonadota</taxon>
        <taxon>Gammaproteobacteria</taxon>
        <taxon>Pseudomonadales</taxon>
        <taxon>Pseudomonadaceae</taxon>
        <taxon>Pseudomonas</taxon>
    </lineage>
</organism>
<keyword evidence="4" id="KW-1185">Reference proteome</keyword>
<feature type="domain" description="Dermonecrotic toxin N-terminal" evidence="2">
    <location>
        <begin position="225"/>
        <end position="485"/>
    </location>
</feature>
<evidence type="ECO:0000313" key="4">
    <source>
        <dbReference type="Proteomes" id="UP000572863"/>
    </source>
</evidence>
<dbReference type="Proteomes" id="UP000572863">
    <property type="component" value="Unassembled WGS sequence"/>
</dbReference>
<evidence type="ECO:0000259" key="2">
    <source>
        <dbReference type="Pfam" id="PF20178"/>
    </source>
</evidence>
<gene>
    <name evidence="3" type="ORF">HX871_28445</name>
</gene>